<organism evidence="3 4">
    <name type="scientific">Malassezia pachydermatis</name>
    <dbReference type="NCBI Taxonomy" id="77020"/>
    <lineage>
        <taxon>Eukaryota</taxon>
        <taxon>Fungi</taxon>
        <taxon>Dikarya</taxon>
        <taxon>Basidiomycota</taxon>
        <taxon>Ustilaginomycotina</taxon>
        <taxon>Malasseziomycetes</taxon>
        <taxon>Malasseziales</taxon>
        <taxon>Malasseziaceae</taxon>
        <taxon>Malassezia</taxon>
    </lineage>
</organism>
<dbReference type="PANTHER" id="PTHR16461">
    <property type="entry name" value="TOLL-INTERACTING PROTEIN"/>
    <property type="match status" value="1"/>
</dbReference>
<dbReference type="GeneID" id="28728100"/>
<dbReference type="GO" id="GO:0043130">
    <property type="term" value="F:ubiquitin binding"/>
    <property type="evidence" value="ECO:0007669"/>
    <property type="project" value="InterPro"/>
</dbReference>
<dbReference type="PANTHER" id="PTHR16461:SF5">
    <property type="entry name" value="TOLL-INTERACTING PROTEIN"/>
    <property type="match status" value="1"/>
</dbReference>
<feature type="compositionally biased region" description="Basic and acidic residues" evidence="1">
    <location>
        <begin position="65"/>
        <end position="79"/>
    </location>
</feature>
<dbReference type="CDD" id="cd14279">
    <property type="entry name" value="CUE"/>
    <property type="match status" value="1"/>
</dbReference>
<dbReference type="InterPro" id="IPR003892">
    <property type="entry name" value="CUE"/>
</dbReference>
<dbReference type="AlphaFoldDB" id="A0A0M9VNT8"/>
<dbReference type="SMART" id="SM00546">
    <property type="entry name" value="CUE"/>
    <property type="match status" value="1"/>
</dbReference>
<feature type="compositionally biased region" description="Basic and acidic residues" evidence="1">
    <location>
        <begin position="275"/>
        <end position="298"/>
    </location>
</feature>
<feature type="region of interest" description="Disordered" evidence="1">
    <location>
        <begin position="1"/>
        <end position="79"/>
    </location>
</feature>
<dbReference type="STRING" id="77020.A0A0M9VNT8"/>
<proteinExistence type="predicted"/>
<accession>A0A0M9VNT8</accession>
<dbReference type="Gene3D" id="1.10.8.10">
    <property type="entry name" value="DNA helicase RuvA subunit, C-terminal domain"/>
    <property type="match status" value="1"/>
</dbReference>
<dbReference type="PROSITE" id="PS51140">
    <property type="entry name" value="CUE"/>
    <property type="match status" value="1"/>
</dbReference>
<feature type="region of interest" description="Disordered" evidence="1">
    <location>
        <begin position="267"/>
        <end position="434"/>
    </location>
</feature>
<gene>
    <name evidence="3" type="ORF">Malapachy_1726</name>
</gene>
<dbReference type="GO" id="GO:0005737">
    <property type="term" value="C:cytoplasm"/>
    <property type="evidence" value="ECO:0007669"/>
    <property type="project" value="TreeGrafter"/>
</dbReference>
<dbReference type="GO" id="GO:0006511">
    <property type="term" value="P:ubiquitin-dependent protein catabolic process"/>
    <property type="evidence" value="ECO:0007669"/>
    <property type="project" value="TreeGrafter"/>
</dbReference>
<feature type="compositionally biased region" description="Pro residues" evidence="1">
    <location>
        <begin position="320"/>
        <end position="330"/>
    </location>
</feature>
<dbReference type="InterPro" id="IPR009060">
    <property type="entry name" value="UBA-like_sf"/>
</dbReference>
<reference evidence="3 4" key="1">
    <citation type="submission" date="2015-07" db="EMBL/GenBank/DDBJ databases">
        <title>Draft Genome Sequence of Malassezia furfur CBS1878 and Malassezia pachydermatis CBS1879.</title>
        <authorList>
            <person name="Triana S."/>
            <person name="Ohm R."/>
            <person name="Gonzalez A."/>
            <person name="DeCock H."/>
            <person name="Restrepo S."/>
            <person name="Celis A."/>
        </authorList>
    </citation>
    <scope>NUCLEOTIDE SEQUENCE [LARGE SCALE GENOMIC DNA]</scope>
    <source>
        <strain evidence="3 4">CBS 1879</strain>
    </source>
</reference>
<protein>
    <recommendedName>
        <fullName evidence="2">CUE domain-containing protein</fullName>
    </recommendedName>
</protein>
<feature type="compositionally biased region" description="Basic and acidic residues" evidence="1">
    <location>
        <begin position="362"/>
        <end position="417"/>
    </location>
</feature>
<dbReference type="OrthoDB" id="9942608at2759"/>
<comment type="caution">
    <text evidence="3">The sequence shown here is derived from an EMBL/GenBank/DDBJ whole genome shotgun (WGS) entry which is preliminary data.</text>
</comment>
<dbReference type="EMBL" id="LGAV01000005">
    <property type="protein sequence ID" value="KOS13689.1"/>
    <property type="molecule type" value="Genomic_DNA"/>
</dbReference>
<dbReference type="RefSeq" id="XP_017991321.1">
    <property type="nucleotide sequence ID" value="XM_018136225.1"/>
</dbReference>
<feature type="compositionally biased region" description="Basic and acidic residues" evidence="1">
    <location>
        <begin position="33"/>
        <end position="42"/>
    </location>
</feature>
<evidence type="ECO:0000313" key="3">
    <source>
        <dbReference type="EMBL" id="KOS13689.1"/>
    </source>
</evidence>
<evidence type="ECO:0000256" key="1">
    <source>
        <dbReference type="SAM" id="MobiDB-lite"/>
    </source>
</evidence>
<feature type="domain" description="CUE" evidence="2">
    <location>
        <begin position="76"/>
        <end position="119"/>
    </location>
</feature>
<keyword evidence="4" id="KW-1185">Reference proteome</keyword>
<feature type="compositionally biased region" description="Basic and acidic residues" evidence="1">
    <location>
        <begin position="1"/>
        <end position="18"/>
    </location>
</feature>
<name>A0A0M9VNT8_9BASI</name>
<sequence>MTAKGAMKEQEKDAEKLDVNGLKDALEDADPLSETHSEKGKTSTDTSSGEKTGLKEPSVAPHTSMPKEQEKDNDSESDPHMEQLISMFPDLHKATISDILRAKKGNVEAAIPLLLQISDPESNPTPATRYDTIQSSPYYANYTSPSSLLQNQNQDQMRHGDWDPTQLHYHPRVRHPRPSTHVQMQEPQYHTTNPWPGPEEARQWQENFNRFTEVGLAKMGSTFSSLRQKAETALRNHDIQNRISKYRGRGGFNATAFFRPDMTYQTSSGGWEQGTEMHRPMYDNDPPHVIDEDIDKLVNPRTPSGIPSQKEREKDSEPVPILPPRPPAKTPKPSWGQRYAGKSASTTAETKDQAVSKGSSPSKEKNGKEEVTKDKNKKDEKAEATPNEKPDVDKSTPSKESNEKEVKKEAPSTKDTEPAADDDEYIDNPFDDED</sequence>
<dbReference type="Proteomes" id="UP000037751">
    <property type="component" value="Unassembled WGS sequence"/>
</dbReference>
<dbReference type="Pfam" id="PF02845">
    <property type="entry name" value="CUE"/>
    <property type="match status" value="1"/>
</dbReference>
<evidence type="ECO:0000259" key="2">
    <source>
        <dbReference type="PROSITE" id="PS51140"/>
    </source>
</evidence>
<evidence type="ECO:0000313" key="4">
    <source>
        <dbReference type="Proteomes" id="UP000037751"/>
    </source>
</evidence>
<dbReference type="GO" id="GO:0031624">
    <property type="term" value="F:ubiquitin conjugating enzyme binding"/>
    <property type="evidence" value="ECO:0007669"/>
    <property type="project" value="TreeGrafter"/>
</dbReference>
<dbReference type="VEuPathDB" id="FungiDB:Malapachy_1726"/>
<feature type="compositionally biased region" description="Acidic residues" evidence="1">
    <location>
        <begin position="418"/>
        <end position="434"/>
    </location>
</feature>
<dbReference type="SUPFAM" id="SSF46934">
    <property type="entry name" value="UBA-like"/>
    <property type="match status" value="1"/>
</dbReference>